<evidence type="ECO:0000313" key="1">
    <source>
        <dbReference type="EMBL" id="SQH78120.1"/>
    </source>
</evidence>
<sequence>MSKDPMFNHVNASLKHKLLEFVRSTYKNHLLFRSLTSNF</sequence>
<proteinExistence type="predicted"/>
<evidence type="ECO:0000313" key="2">
    <source>
        <dbReference type="Proteomes" id="UP000250123"/>
    </source>
</evidence>
<dbReference type="KEGG" id="sbk:SHEWBE_4160"/>
<dbReference type="EMBL" id="LS483452">
    <property type="protein sequence ID" value="SQH78120.1"/>
    <property type="molecule type" value="Genomic_DNA"/>
</dbReference>
<protein>
    <submittedName>
        <fullName evidence="1">Uncharacterized protein</fullName>
    </submittedName>
</protein>
<reference evidence="2" key="1">
    <citation type="submission" date="2018-06" db="EMBL/GenBank/DDBJ databases">
        <authorList>
            <person name="Cea G.-C."/>
            <person name="William W."/>
        </authorList>
    </citation>
    <scope>NUCLEOTIDE SEQUENCE [LARGE SCALE GENOMIC DNA]</scope>
    <source>
        <strain evidence="2">DB21MT-2</strain>
    </source>
</reference>
<organism evidence="1 2">
    <name type="scientific">Shewanella benthica</name>
    <dbReference type="NCBI Taxonomy" id="43661"/>
    <lineage>
        <taxon>Bacteria</taxon>
        <taxon>Pseudomonadati</taxon>
        <taxon>Pseudomonadota</taxon>
        <taxon>Gammaproteobacteria</taxon>
        <taxon>Alteromonadales</taxon>
        <taxon>Shewanellaceae</taxon>
        <taxon>Shewanella</taxon>
    </lineage>
</organism>
<name>A0A330MAT6_9GAMM</name>
<accession>A0A330MAT6</accession>
<dbReference type="Proteomes" id="UP000250123">
    <property type="component" value="Chromosome SHEWBE"/>
</dbReference>
<gene>
    <name evidence="1" type="ORF">SHEWBE_4160</name>
</gene>
<dbReference type="AlphaFoldDB" id="A0A330MAT6"/>